<dbReference type="Proteomes" id="UP000559256">
    <property type="component" value="Unassembled WGS sequence"/>
</dbReference>
<reference evidence="1 2" key="1">
    <citation type="journal article" date="2020" name="ISME J.">
        <title>Uncovering the hidden diversity of litter-decomposition mechanisms in mushroom-forming fungi.</title>
        <authorList>
            <person name="Floudas D."/>
            <person name="Bentzer J."/>
            <person name="Ahren D."/>
            <person name="Johansson T."/>
            <person name="Persson P."/>
            <person name="Tunlid A."/>
        </authorList>
    </citation>
    <scope>NUCLEOTIDE SEQUENCE [LARGE SCALE GENOMIC DNA]</scope>
    <source>
        <strain evidence="1 2">CBS 291.85</strain>
    </source>
</reference>
<dbReference type="EMBL" id="JAACJM010000024">
    <property type="protein sequence ID" value="KAF5366298.1"/>
    <property type="molecule type" value="Genomic_DNA"/>
</dbReference>
<protein>
    <submittedName>
        <fullName evidence="1">Uncharacterized protein</fullName>
    </submittedName>
</protein>
<evidence type="ECO:0000313" key="2">
    <source>
        <dbReference type="Proteomes" id="UP000559256"/>
    </source>
</evidence>
<organism evidence="1 2">
    <name type="scientific">Tetrapyrgos nigripes</name>
    <dbReference type="NCBI Taxonomy" id="182062"/>
    <lineage>
        <taxon>Eukaryota</taxon>
        <taxon>Fungi</taxon>
        <taxon>Dikarya</taxon>
        <taxon>Basidiomycota</taxon>
        <taxon>Agaricomycotina</taxon>
        <taxon>Agaricomycetes</taxon>
        <taxon>Agaricomycetidae</taxon>
        <taxon>Agaricales</taxon>
        <taxon>Marasmiineae</taxon>
        <taxon>Marasmiaceae</taxon>
        <taxon>Tetrapyrgos</taxon>
    </lineage>
</organism>
<name>A0A8H5GJQ4_9AGAR</name>
<gene>
    <name evidence="1" type="ORF">D9758_005737</name>
</gene>
<proteinExistence type="predicted"/>
<dbReference type="AlphaFoldDB" id="A0A8H5GJQ4"/>
<accession>A0A8H5GJQ4</accession>
<sequence length="128" mass="13983">MKHQRSPNTSPSLLDEYNISFKRLQRRSRIIPVIGEEVYTPSNSADGAIAETLVSTASTLAADLPSDSEELVEDTVEDFTPRLADILDGEDGPLATLENEEDIALDMDVVEVEVNTSLENDSDGSDEE</sequence>
<evidence type="ECO:0000313" key="1">
    <source>
        <dbReference type="EMBL" id="KAF5366298.1"/>
    </source>
</evidence>
<keyword evidence="2" id="KW-1185">Reference proteome</keyword>
<comment type="caution">
    <text evidence="1">The sequence shown here is derived from an EMBL/GenBank/DDBJ whole genome shotgun (WGS) entry which is preliminary data.</text>
</comment>